<comment type="caution">
    <text evidence="2">The sequence shown here is derived from an EMBL/GenBank/DDBJ whole genome shotgun (WGS) entry which is preliminary data.</text>
</comment>
<feature type="compositionally biased region" description="Polar residues" evidence="1">
    <location>
        <begin position="60"/>
        <end position="80"/>
    </location>
</feature>
<sequence>MRTSPFVSYGNVSLWILQKFMIAGSKVPHCHFSYILSPFQPCLSPAYIVSPPSSPRKGIDNSNSLGNSIPKASSSETAQQRHCKRQEALQLQFMTFSNSRFQFIPWQCETTRDTCFLPCRGCL</sequence>
<dbReference type="RefSeq" id="XP_060431933.1">
    <property type="nucleotide sequence ID" value="XM_060574401.1"/>
</dbReference>
<dbReference type="GeneID" id="85458927"/>
<keyword evidence="3" id="KW-1185">Reference proteome</keyword>
<name>A0AAJ0AR54_9PEZI</name>
<reference evidence="2" key="1">
    <citation type="submission" date="2021-06" db="EMBL/GenBank/DDBJ databases">
        <title>Comparative genomics, transcriptomics and evolutionary studies reveal genomic signatures of adaptation to plant cell wall in hemibiotrophic fungi.</title>
        <authorList>
            <consortium name="DOE Joint Genome Institute"/>
            <person name="Baroncelli R."/>
            <person name="Diaz J.F."/>
            <person name="Benocci T."/>
            <person name="Peng M."/>
            <person name="Battaglia E."/>
            <person name="Haridas S."/>
            <person name="Andreopoulos W."/>
            <person name="Labutti K."/>
            <person name="Pangilinan J."/>
            <person name="Floch G.L."/>
            <person name="Makela M.R."/>
            <person name="Henrissat B."/>
            <person name="Grigoriev I.V."/>
            <person name="Crouch J.A."/>
            <person name="De Vries R.P."/>
            <person name="Sukno S.A."/>
            <person name="Thon M.R."/>
        </authorList>
    </citation>
    <scope>NUCLEOTIDE SEQUENCE</scope>
    <source>
        <strain evidence="2">CBS 193.32</strain>
    </source>
</reference>
<proteinExistence type="predicted"/>
<dbReference type="AlphaFoldDB" id="A0AAJ0AR54"/>
<accession>A0AAJ0AR54</accession>
<dbReference type="Proteomes" id="UP001224890">
    <property type="component" value="Unassembled WGS sequence"/>
</dbReference>
<evidence type="ECO:0000256" key="1">
    <source>
        <dbReference type="SAM" id="MobiDB-lite"/>
    </source>
</evidence>
<dbReference type="EMBL" id="JAHMHR010000012">
    <property type="protein sequence ID" value="KAK1688238.1"/>
    <property type="molecule type" value="Genomic_DNA"/>
</dbReference>
<evidence type="ECO:0000313" key="3">
    <source>
        <dbReference type="Proteomes" id="UP001224890"/>
    </source>
</evidence>
<gene>
    <name evidence="2" type="ORF">BDP55DRAFT_657235</name>
</gene>
<organism evidence="2 3">
    <name type="scientific">Colletotrichum godetiae</name>
    <dbReference type="NCBI Taxonomy" id="1209918"/>
    <lineage>
        <taxon>Eukaryota</taxon>
        <taxon>Fungi</taxon>
        <taxon>Dikarya</taxon>
        <taxon>Ascomycota</taxon>
        <taxon>Pezizomycotina</taxon>
        <taxon>Sordariomycetes</taxon>
        <taxon>Hypocreomycetidae</taxon>
        <taxon>Glomerellales</taxon>
        <taxon>Glomerellaceae</taxon>
        <taxon>Colletotrichum</taxon>
        <taxon>Colletotrichum acutatum species complex</taxon>
    </lineage>
</organism>
<protein>
    <submittedName>
        <fullName evidence="2">Uncharacterized protein</fullName>
    </submittedName>
</protein>
<evidence type="ECO:0000313" key="2">
    <source>
        <dbReference type="EMBL" id="KAK1688238.1"/>
    </source>
</evidence>
<feature type="region of interest" description="Disordered" evidence="1">
    <location>
        <begin position="53"/>
        <end position="83"/>
    </location>
</feature>